<dbReference type="SUPFAM" id="SSF47473">
    <property type="entry name" value="EF-hand"/>
    <property type="match status" value="1"/>
</dbReference>
<dbReference type="PROSITE" id="PS50222">
    <property type="entry name" value="EF_HAND_2"/>
    <property type="match status" value="2"/>
</dbReference>
<protein>
    <recommendedName>
        <fullName evidence="3">peptidylprolyl isomerase</fullName>
        <ecNumber evidence="3">5.2.1.8</ecNumber>
    </recommendedName>
</protein>
<dbReference type="InterPro" id="IPR001179">
    <property type="entry name" value="PPIase_FKBP_dom"/>
</dbReference>
<reference evidence="7" key="1">
    <citation type="submission" date="2003-08" db="EMBL/GenBank/DDBJ databases">
        <authorList>
            <person name="Birren B."/>
            <person name="Nusbaum C."/>
            <person name="Abebe A."/>
            <person name="Abouelleil A."/>
            <person name="Adekoya E."/>
            <person name="Ait-zahra M."/>
            <person name="Allen N."/>
            <person name="Allen T."/>
            <person name="An P."/>
            <person name="Anderson M."/>
            <person name="Anderson S."/>
            <person name="Arachchi H."/>
            <person name="Armbruster J."/>
            <person name="Bachantsang P."/>
            <person name="Baldwin J."/>
            <person name="Barry A."/>
            <person name="Bayul T."/>
            <person name="Blitshsteyn B."/>
            <person name="Bloom T."/>
            <person name="Blye J."/>
            <person name="Boguslavskiy L."/>
            <person name="Borowsky M."/>
            <person name="Boukhgalter B."/>
            <person name="Brunache A."/>
            <person name="Butler J."/>
            <person name="Calixte N."/>
            <person name="Calvo S."/>
            <person name="Camarata J."/>
            <person name="Campo K."/>
            <person name="Chang J."/>
            <person name="Cheshatsang Y."/>
            <person name="Citroen M."/>
            <person name="Collymore A."/>
            <person name="Considine T."/>
            <person name="Cook A."/>
            <person name="Cooke P."/>
            <person name="Corum B."/>
            <person name="Cuomo C."/>
            <person name="David R."/>
            <person name="Dawoe T."/>
            <person name="Degray S."/>
            <person name="Dodge S."/>
            <person name="Dooley K."/>
            <person name="Dorje P."/>
            <person name="Dorjee K."/>
            <person name="Dorris L."/>
            <person name="Duffey N."/>
            <person name="Dupes A."/>
            <person name="Elkins T."/>
            <person name="Engels R."/>
            <person name="Erickson J."/>
            <person name="Farina A."/>
            <person name="Faro S."/>
            <person name="Ferreira P."/>
            <person name="Fischer H."/>
            <person name="Fitzgerald M."/>
            <person name="Foley K."/>
            <person name="Gage D."/>
            <person name="Galagan J."/>
            <person name="Gearin G."/>
            <person name="Gnerre S."/>
            <person name="Gnirke A."/>
            <person name="Goyette A."/>
            <person name="Graham J."/>
            <person name="Grandbois E."/>
            <person name="Gyaltsen K."/>
            <person name="Hafez N."/>
            <person name="Hagopian D."/>
            <person name="Hagos B."/>
            <person name="Hall J."/>
            <person name="Hatcher B."/>
            <person name="Heller A."/>
            <person name="Higgins H."/>
            <person name="Honan T."/>
            <person name="Horn A."/>
            <person name="Houde N."/>
            <person name="Hughes L."/>
            <person name="Hulme W."/>
            <person name="Husby E."/>
            <person name="Iliev I."/>
            <person name="Jaffe D."/>
            <person name="Jones C."/>
            <person name="Kamal M."/>
            <person name="Kamat A."/>
            <person name="Kamvysselis M."/>
            <person name="Karlsson E."/>
            <person name="Kells C."/>
            <person name="Kieu A."/>
            <person name="Kisner P."/>
            <person name="Kodira C."/>
            <person name="Kulbokas E."/>
            <person name="Labutti K."/>
            <person name="Lama D."/>
            <person name="Landers T."/>
            <person name="Leger J."/>
            <person name="Levine S."/>
            <person name="Lewis D."/>
            <person name="Lewis T."/>
            <person name="Lindblad-toh K."/>
            <person name="Liu X."/>
            <person name="Lokyitsang T."/>
            <person name="Lokyitsang Y."/>
            <person name="Lucien O."/>
            <person name="Lui A."/>
            <person name="Ma L.J."/>
            <person name="Mabbitt R."/>
            <person name="Macdonald J."/>
            <person name="Maclean C."/>
            <person name="Major J."/>
            <person name="Manning J."/>
            <person name="Marabella R."/>
            <person name="Maru K."/>
            <person name="Matthews C."/>
            <person name="Mauceli E."/>
            <person name="Mccarthy M."/>
            <person name="Mcdonough S."/>
            <person name="Mcghee T."/>
            <person name="Meldrim J."/>
            <person name="Meneus L."/>
            <person name="Mesirov J."/>
            <person name="Mihalev A."/>
            <person name="Mihova T."/>
            <person name="Mikkelsen T."/>
            <person name="Mlenga V."/>
            <person name="Moru K."/>
            <person name="Mozes J."/>
            <person name="Mulrain L."/>
            <person name="Munson G."/>
            <person name="Naylor J."/>
            <person name="Newes C."/>
            <person name="Nguyen C."/>
            <person name="Nguyen N."/>
            <person name="Nguyen T."/>
            <person name="Nicol R."/>
            <person name="Nielsen C."/>
            <person name="Nizzari M."/>
            <person name="Norbu C."/>
            <person name="Norbu N."/>
            <person name="O'donnell P."/>
            <person name="Okoawo O."/>
            <person name="O'leary S."/>
            <person name="Omotosho B."/>
            <person name="O'neill K."/>
            <person name="Osman S."/>
            <person name="Parker S."/>
            <person name="Perrin D."/>
            <person name="Phunkhang P."/>
            <person name="Piqani B."/>
            <person name="Purcell S."/>
            <person name="Rachupka T."/>
            <person name="Ramasamy U."/>
            <person name="Rameau R."/>
            <person name="Ray V."/>
            <person name="Raymond C."/>
            <person name="Retta R."/>
            <person name="Richardson S."/>
            <person name="Rise C."/>
            <person name="Rodriguez J."/>
            <person name="Rogers J."/>
            <person name="Rogov P."/>
            <person name="Rutman M."/>
            <person name="Schupbach R."/>
            <person name="Seaman C."/>
            <person name="Settipalli S."/>
            <person name="Sharpe T."/>
            <person name="Sheridan J."/>
            <person name="Sherpa N."/>
            <person name="Shi J."/>
            <person name="Smirnov S."/>
            <person name="Smith C."/>
            <person name="Sougnez C."/>
            <person name="Spencer B."/>
            <person name="Stalker J."/>
            <person name="Stange-thomann N."/>
            <person name="Stavropoulos S."/>
            <person name="Stetson K."/>
            <person name="Stone C."/>
            <person name="Stone S."/>
            <person name="Stubbs M."/>
            <person name="Talamas J."/>
            <person name="Tchuinga P."/>
            <person name="Tenzing P."/>
            <person name="Tesfaye S."/>
            <person name="Theodore J."/>
            <person name="Thoulutsang Y."/>
            <person name="Topham K."/>
            <person name="Towey S."/>
            <person name="Tsamla T."/>
            <person name="Tsomo N."/>
            <person name="Vallee D."/>
            <person name="Vassiliev H."/>
            <person name="Venkataraman V."/>
            <person name="Vinson J."/>
            <person name="Vo A."/>
            <person name="Wade C."/>
            <person name="Wang S."/>
            <person name="Wangchuk T."/>
            <person name="Wangdi T."/>
            <person name="Whittaker C."/>
            <person name="Wilkinson J."/>
            <person name="Wu Y."/>
            <person name="Wyman D."/>
            <person name="Yadav S."/>
            <person name="Yang S."/>
            <person name="Yang X."/>
            <person name="Yeager S."/>
            <person name="Yee E."/>
            <person name="Young G."/>
            <person name="Zainoun J."/>
            <person name="Zembeck L."/>
            <person name="Zimmer A."/>
            <person name="Zody M."/>
            <person name="Lander E."/>
        </authorList>
    </citation>
    <scope>NUCLEOTIDE SEQUENCE [LARGE SCALE GENOMIC DNA]</scope>
</reference>
<organism evidence="6 7">
    <name type="scientific">Ciona savignyi</name>
    <name type="common">Pacific transparent sea squirt</name>
    <dbReference type="NCBI Taxonomy" id="51511"/>
    <lineage>
        <taxon>Eukaryota</taxon>
        <taxon>Metazoa</taxon>
        <taxon>Chordata</taxon>
        <taxon>Tunicata</taxon>
        <taxon>Ascidiacea</taxon>
        <taxon>Phlebobranchia</taxon>
        <taxon>Cionidae</taxon>
        <taxon>Ciona</taxon>
    </lineage>
</organism>
<dbReference type="Gene3D" id="3.10.50.40">
    <property type="match status" value="3"/>
</dbReference>
<keyword evidence="1" id="KW-0677">Repeat</keyword>
<feature type="domain" description="PPIase FKBP-type" evidence="4">
    <location>
        <begin position="153"/>
        <end position="221"/>
    </location>
</feature>
<keyword evidence="7" id="KW-1185">Reference proteome</keyword>
<dbReference type="InterPro" id="IPR002048">
    <property type="entry name" value="EF_hand_dom"/>
</dbReference>
<reference evidence="6" key="2">
    <citation type="submission" date="2025-08" db="UniProtKB">
        <authorList>
            <consortium name="Ensembl"/>
        </authorList>
    </citation>
    <scope>IDENTIFICATION</scope>
</reference>
<dbReference type="Gene3D" id="1.10.238.10">
    <property type="entry name" value="EF-hand"/>
    <property type="match status" value="1"/>
</dbReference>
<dbReference type="AlphaFoldDB" id="H2YF83"/>
<dbReference type="PROSITE" id="PS00018">
    <property type="entry name" value="EF_HAND_1"/>
    <property type="match status" value="2"/>
</dbReference>
<feature type="domain" description="EF-hand" evidence="5">
    <location>
        <begin position="344"/>
        <end position="379"/>
    </location>
</feature>
<dbReference type="Proteomes" id="UP000007875">
    <property type="component" value="Unassembled WGS sequence"/>
</dbReference>
<dbReference type="InterPro" id="IPR018247">
    <property type="entry name" value="EF_Hand_1_Ca_BS"/>
</dbReference>
<keyword evidence="2" id="KW-0106">Calcium</keyword>
<dbReference type="PANTHER" id="PTHR46046:SF5">
    <property type="entry name" value="PEPTIDYLPROLYL ISOMERASE"/>
    <property type="match status" value="1"/>
</dbReference>
<evidence type="ECO:0000259" key="4">
    <source>
        <dbReference type="PROSITE" id="PS50059"/>
    </source>
</evidence>
<comment type="catalytic activity">
    <reaction evidence="3">
        <text>[protein]-peptidylproline (omega=180) = [protein]-peptidylproline (omega=0)</text>
        <dbReference type="Rhea" id="RHEA:16237"/>
        <dbReference type="Rhea" id="RHEA-COMP:10747"/>
        <dbReference type="Rhea" id="RHEA-COMP:10748"/>
        <dbReference type="ChEBI" id="CHEBI:83833"/>
        <dbReference type="ChEBI" id="CHEBI:83834"/>
        <dbReference type="EC" id="5.2.1.8"/>
    </reaction>
</comment>
<dbReference type="Ensembl" id="ENSCSAVT00000004040.1">
    <property type="protein sequence ID" value="ENSCSAVP00000003981.1"/>
    <property type="gene ID" value="ENSCSAVG00000002360.1"/>
</dbReference>
<evidence type="ECO:0000313" key="7">
    <source>
        <dbReference type="Proteomes" id="UP000007875"/>
    </source>
</evidence>
<name>H2YF83_CIOSA</name>
<dbReference type="InterPro" id="IPR011992">
    <property type="entry name" value="EF-hand-dom_pair"/>
</dbReference>
<dbReference type="InterPro" id="IPR046357">
    <property type="entry name" value="PPIase_dom_sf"/>
</dbReference>
<accession>H2YF83</accession>
<dbReference type="HOGENOM" id="CLU_041087_0_0_1"/>
<dbReference type="PANTHER" id="PTHR46046">
    <property type="entry name" value="PEPTIDYLPROLYL ISOMERASE"/>
    <property type="match status" value="1"/>
</dbReference>
<evidence type="ECO:0000256" key="3">
    <source>
        <dbReference type="PROSITE-ProRule" id="PRU00277"/>
    </source>
</evidence>
<evidence type="ECO:0000313" key="6">
    <source>
        <dbReference type="Ensembl" id="ENSCSAVP00000003981.1"/>
    </source>
</evidence>
<dbReference type="GO" id="GO:0003755">
    <property type="term" value="F:peptidyl-prolyl cis-trans isomerase activity"/>
    <property type="evidence" value="ECO:0007669"/>
    <property type="project" value="UniProtKB-KW"/>
</dbReference>
<evidence type="ECO:0000256" key="1">
    <source>
        <dbReference type="ARBA" id="ARBA00022737"/>
    </source>
</evidence>
<evidence type="ECO:0000256" key="2">
    <source>
        <dbReference type="ARBA" id="ARBA00022837"/>
    </source>
</evidence>
<feature type="domain" description="PPIase FKBP-type" evidence="4">
    <location>
        <begin position="11"/>
        <end position="86"/>
    </location>
</feature>
<dbReference type="EC" id="5.2.1.8" evidence="3"/>
<keyword evidence="3" id="KW-0413">Isomerase</keyword>
<evidence type="ECO:0000259" key="5">
    <source>
        <dbReference type="PROSITE" id="PS50222"/>
    </source>
</evidence>
<dbReference type="InterPro" id="IPR051989">
    <property type="entry name" value="FKBP-like_isomerase"/>
</dbReference>
<sequence>PGDCKREVKSGDFVRYHYYGMLPDGRMFDNSYERNGTYDSYVGSGWLIPGMDEGLMGACLNEHRLITIPPTLAYGVDGTGGLGGSPGGWDRWVGGFPGWMGQVGWGVPRVDGTDGLGGSPGGWDRWVGGFPGWMGQMGWGVPRVDGTDGCSHSYQRNRTYDTYVGFKRVIPGMELGLLGACMGERRVITLPPHLAYGEPGIGKNIPPSASLVFDIEILDFHNPNDEPEVVVTHEAPECKRKLASSDFVRYHYNGSFMDGAVFDSSGSRGNTLGRGELVLGVERGLMGMCVGEVRKVVIPPHIGYGEQGREDPMIPGSAVLLFTFRLHRVEESLPEGYLFMWTNGAPADAGEAFKLIDEDQDHRVSLPELTSYMLDQVERGRARLRPGMPADDVIRKMFRSQDYNDDRHLSIDEFTLKMSDDVRMSHADDEL</sequence>
<feature type="domain" description="PPIase FKBP-type" evidence="4">
    <location>
        <begin position="245"/>
        <end position="330"/>
    </location>
</feature>
<dbReference type="GO" id="GO:0005783">
    <property type="term" value="C:endoplasmic reticulum"/>
    <property type="evidence" value="ECO:0007669"/>
    <property type="project" value="UniProtKB-ARBA"/>
</dbReference>
<dbReference type="GeneTree" id="ENSGT00940000157125"/>
<dbReference type="GO" id="GO:0005509">
    <property type="term" value="F:calcium ion binding"/>
    <property type="evidence" value="ECO:0007669"/>
    <property type="project" value="InterPro"/>
</dbReference>
<proteinExistence type="predicted"/>
<reference evidence="6" key="3">
    <citation type="submission" date="2025-09" db="UniProtKB">
        <authorList>
            <consortium name="Ensembl"/>
        </authorList>
    </citation>
    <scope>IDENTIFICATION</scope>
</reference>
<feature type="domain" description="EF-hand" evidence="5">
    <location>
        <begin position="389"/>
        <end position="424"/>
    </location>
</feature>
<keyword evidence="3" id="KW-0697">Rotamase</keyword>
<dbReference type="Pfam" id="PF00254">
    <property type="entry name" value="FKBP_C"/>
    <property type="match status" value="3"/>
</dbReference>
<dbReference type="PROSITE" id="PS50059">
    <property type="entry name" value="FKBP_PPIASE"/>
    <property type="match status" value="3"/>
</dbReference>
<dbReference type="SUPFAM" id="SSF54534">
    <property type="entry name" value="FKBP-like"/>
    <property type="match status" value="3"/>
</dbReference>